<dbReference type="EMBL" id="CAXLJM020000107">
    <property type="protein sequence ID" value="CAL8135156.1"/>
    <property type="molecule type" value="Genomic_DNA"/>
</dbReference>
<comment type="caution">
    <text evidence="3">The sequence shown here is derived from an EMBL/GenBank/DDBJ whole genome shotgun (WGS) entry which is preliminary data.</text>
</comment>
<organism evidence="3 4">
    <name type="scientific">Orchesella dallaii</name>
    <dbReference type="NCBI Taxonomy" id="48710"/>
    <lineage>
        <taxon>Eukaryota</taxon>
        <taxon>Metazoa</taxon>
        <taxon>Ecdysozoa</taxon>
        <taxon>Arthropoda</taxon>
        <taxon>Hexapoda</taxon>
        <taxon>Collembola</taxon>
        <taxon>Entomobryomorpha</taxon>
        <taxon>Entomobryoidea</taxon>
        <taxon>Orchesellidae</taxon>
        <taxon>Orchesellinae</taxon>
        <taxon>Orchesella</taxon>
    </lineage>
</organism>
<evidence type="ECO:0000313" key="3">
    <source>
        <dbReference type="EMBL" id="CAL8135156.1"/>
    </source>
</evidence>
<keyword evidence="1" id="KW-0175">Coiled coil</keyword>
<keyword evidence="4" id="KW-1185">Reference proteome</keyword>
<evidence type="ECO:0000256" key="1">
    <source>
        <dbReference type="SAM" id="Coils"/>
    </source>
</evidence>
<protein>
    <submittedName>
        <fullName evidence="3">Uncharacterized protein</fullName>
    </submittedName>
</protein>
<dbReference type="Proteomes" id="UP001642540">
    <property type="component" value="Unassembled WGS sequence"/>
</dbReference>
<feature type="compositionally biased region" description="Basic and acidic residues" evidence="2">
    <location>
        <begin position="215"/>
        <end position="236"/>
    </location>
</feature>
<feature type="coiled-coil region" evidence="1">
    <location>
        <begin position="74"/>
        <end position="165"/>
    </location>
</feature>
<name>A0ABP1RT32_9HEXA</name>
<feature type="region of interest" description="Disordered" evidence="2">
    <location>
        <begin position="205"/>
        <end position="236"/>
    </location>
</feature>
<accession>A0ABP1RT32</accession>
<reference evidence="3 4" key="1">
    <citation type="submission" date="2024-08" db="EMBL/GenBank/DDBJ databases">
        <authorList>
            <person name="Cucini C."/>
            <person name="Frati F."/>
        </authorList>
    </citation>
    <scope>NUCLEOTIDE SEQUENCE [LARGE SCALE GENOMIC DNA]</scope>
</reference>
<evidence type="ECO:0000256" key="2">
    <source>
        <dbReference type="SAM" id="MobiDB-lite"/>
    </source>
</evidence>
<sequence length="236" mass="27074">MEPIRQCFDEAWKNVSIQNGEQEAEGAEAVAEGQEVDEEVAVVSVKKGVLEGCETVDEALTAAEQTLILRRKEIAEVEERRNRYLETNEVLVRQNLRMRNELEDLDEQRLRIEEALNAQRENLHSYKETELSYIQEERSSLQMERTQLQAERSRSQVERSRMNEERLSLVELRRSVKAAILHLEREYKPLDDAVKLIAQQGQVMGISSTSPDSGLHSKAEDTAHSTREGSMEPNKP</sequence>
<evidence type="ECO:0000313" key="4">
    <source>
        <dbReference type="Proteomes" id="UP001642540"/>
    </source>
</evidence>
<proteinExistence type="predicted"/>
<gene>
    <name evidence="3" type="ORF">ODALV1_LOCUS25854</name>
</gene>